<dbReference type="PROSITE" id="PS51679">
    <property type="entry name" value="SAM_MT_C5"/>
    <property type="match status" value="1"/>
</dbReference>
<evidence type="ECO:0000256" key="4">
    <source>
        <dbReference type="ARBA" id="ARBA00022691"/>
    </source>
</evidence>
<dbReference type="InterPro" id="IPR031303">
    <property type="entry name" value="C5_meth_CS"/>
</dbReference>
<gene>
    <name evidence="8" type="ORF">SAMN02745180_00540</name>
</gene>
<reference evidence="8 9" key="1">
    <citation type="submission" date="2016-11" db="EMBL/GenBank/DDBJ databases">
        <authorList>
            <person name="Jaros S."/>
            <person name="Januszkiewicz K."/>
            <person name="Wedrychowicz H."/>
        </authorList>
    </citation>
    <scope>NUCLEOTIDE SEQUENCE [LARGE SCALE GENOMIC DNA]</scope>
    <source>
        <strain evidence="8 9">DSM 13106</strain>
    </source>
</reference>
<evidence type="ECO:0000256" key="7">
    <source>
        <dbReference type="RuleBase" id="RU000416"/>
    </source>
</evidence>
<dbReference type="NCBIfam" id="TIGR00675">
    <property type="entry name" value="dcm"/>
    <property type="match status" value="1"/>
</dbReference>
<accession>A0A1M5U6K1</accession>
<evidence type="ECO:0000256" key="2">
    <source>
        <dbReference type="ARBA" id="ARBA00022603"/>
    </source>
</evidence>
<dbReference type="Gene3D" id="3.90.120.10">
    <property type="entry name" value="DNA Methylase, subunit A, domain 2"/>
    <property type="match status" value="1"/>
</dbReference>
<dbReference type="InterPro" id="IPR001525">
    <property type="entry name" value="C5_MeTfrase"/>
</dbReference>
<sequence length="410" mass="48192">MNVIDLFAGAGGLSEGFRREEFNIVAHVEMDKWAATTLQTREIFYYLLEKDKLDIYKEYLMNNISREDLIKYIPNEILDRVICQEISEETLQNIIEQIDKLRNNKPIHVVIGGPPCQSFSVAGRARNKLKVEDDPRTYLYKYYIKILEIYKPKVFVFENVRGILSAKNGQIFKQIKKEMLMCGYNIEYKILNAKDFGVIQSRERVILIGWKSDIEFSYPIFTAEEQKWTIKDLFDDLPFINAGEKIEDYKYTSGINECLTELKIRNKDDILIQHEARPHRDIDLEIYKTCVDIWNEEKRKLKYNELPEYLIKHKNTKSFLDRFKVVPYNDISHTIVAHISKDGHYYIHPDILQNRSLSIREAARIQSFPDSYYFEGGRTAAFRQIGNAVPPLMAEKIAEKIKEALTIIFR</sequence>
<dbReference type="PROSITE" id="PS00095">
    <property type="entry name" value="C5_MTASE_2"/>
    <property type="match status" value="1"/>
</dbReference>
<dbReference type="GO" id="GO:0044027">
    <property type="term" value="P:negative regulation of gene expression via chromosomal CpG island methylation"/>
    <property type="evidence" value="ECO:0007669"/>
    <property type="project" value="TreeGrafter"/>
</dbReference>
<dbReference type="InterPro" id="IPR029063">
    <property type="entry name" value="SAM-dependent_MTases_sf"/>
</dbReference>
<dbReference type="PANTHER" id="PTHR10629:SF52">
    <property type="entry name" value="DNA (CYTOSINE-5)-METHYLTRANSFERASE 1"/>
    <property type="match status" value="1"/>
</dbReference>
<name>A0A1M5U6K1_9FIRM</name>
<dbReference type="AlphaFoldDB" id="A0A1M5U6K1"/>
<evidence type="ECO:0000256" key="1">
    <source>
        <dbReference type="ARBA" id="ARBA00011975"/>
    </source>
</evidence>
<evidence type="ECO:0000313" key="9">
    <source>
        <dbReference type="Proteomes" id="UP000184389"/>
    </source>
</evidence>
<dbReference type="Proteomes" id="UP000184389">
    <property type="component" value="Unassembled WGS sequence"/>
</dbReference>
<proteinExistence type="inferred from homology"/>
<keyword evidence="3 6" id="KW-0808">Transferase</keyword>
<protein>
    <recommendedName>
        <fullName evidence="1">DNA (cytosine-5-)-methyltransferase</fullName>
        <ecNumber evidence="1">2.1.1.37</ecNumber>
    </recommendedName>
</protein>
<keyword evidence="2 6" id="KW-0489">Methyltransferase</keyword>
<dbReference type="GO" id="GO:0009307">
    <property type="term" value="P:DNA restriction-modification system"/>
    <property type="evidence" value="ECO:0007669"/>
    <property type="project" value="UniProtKB-KW"/>
</dbReference>
<evidence type="ECO:0000256" key="3">
    <source>
        <dbReference type="ARBA" id="ARBA00022679"/>
    </source>
</evidence>
<feature type="active site" evidence="6">
    <location>
        <position position="116"/>
    </location>
</feature>
<comment type="similarity">
    <text evidence="6 7">Belongs to the class I-like SAM-binding methyltransferase superfamily. C5-methyltransferase family.</text>
</comment>
<evidence type="ECO:0000256" key="5">
    <source>
        <dbReference type="ARBA" id="ARBA00022747"/>
    </source>
</evidence>
<dbReference type="OrthoDB" id="9813719at2"/>
<dbReference type="SUPFAM" id="SSF53335">
    <property type="entry name" value="S-adenosyl-L-methionine-dependent methyltransferases"/>
    <property type="match status" value="1"/>
</dbReference>
<dbReference type="Gene3D" id="3.40.50.150">
    <property type="entry name" value="Vaccinia Virus protein VP39"/>
    <property type="match status" value="1"/>
</dbReference>
<dbReference type="EC" id="2.1.1.37" evidence="1"/>
<dbReference type="InterPro" id="IPR050390">
    <property type="entry name" value="C5-Methyltransferase"/>
</dbReference>
<evidence type="ECO:0000256" key="6">
    <source>
        <dbReference type="PROSITE-ProRule" id="PRU01016"/>
    </source>
</evidence>
<dbReference type="GO" id="GO:0003886">
    <property type="term" value="F:DNA (cytosine-5-)-methyltransferase activity"/>
    <property type="evidence" value="ECO:0007669"/>
    <property type="project" value="UniProtKB-EC"/>
</dbReference>
<dbReference type="GO" id="GO:0032259">
    <property type="term" value="P:methylation"/>
    <property type="evidence" value="ECO:0007669"/>
    <property type="project" value="UniProtKB-KW"/>
</dbReference>
<dbReference type="EMBL" id="FQXR01000003">
    <property type="protein sequence ID" value="SHH58558.1"/>
    <property type="molecule type" value="Genomic_DNA"/>
</dbReference>
<keyword evidence="4 6" id="KW-0949">S-adenosyl-L-methionine</keyword>
<dbReference type="PRINTS" id="PR00105">
    <property type="entry name" value="C5METTRFRASE"/>
</dbReference>
<dbReference type="PANTHER" id="PTHR10629">
    <property type="entry name" value="CYTOSINE-SPECIFIC METHYLTRANSFERASE"/>
    <property type="match status" value="1"/>
</dbReference>
<dbReference type="RefSeq" id="WP_072743128.1">
    <property type="nucleotide sequence ID" value="NZ_FQXR01000003.1"/>
</dbReference>
<dbReference type="GO" id="GO:0003677">
    <property type="term" value="F:DNA binding"/>
    <property type="evidence" value="ECO:0007669"/>
    <property type="project" value="TreeGrafter"/>
</dbReference>
<dbReference type="STRING" id="1123281.SAMN02745180_00540"/>
<keyword evidence="5" id="KW-0680">Restriction system</keyword>
<dbReference type="Pfam" id="PF00145">
    <property type="entry name" value="DNA_methylase"/>
    <property type="match status" value="2"/>
</dbReference>
<organism evidence="8 9">
    <name type="scientific">Sporanaerobacter acetigenes DSM 13106</name>
    <dbReference type="NCBI Taxonomy" id="1123281"/>
    <lineage>
        <taxon>Bacteria</taxon>
        <taxon>Bacillati</taxon>
        <taxon>Bacillota</taxon>
        <taxon>Tissierellia</taxon>
        <taxon>Tissierellales</taxon>
        <taxon>Sporanaerobacteraceae</taxon>
        <taxon>Sporanaerobacter</taxon>
    </lineage>
</organism>
<evidence type="ECO:0000313" key="8">
    <source>
        <dbReference type="EMBL" id="SHH58558.1"/>
    </source>
</evidence>
<keyword evidence="9" id="KW-1185">Reference proteome</keyword>